<accession>A0AC61QII0</accession>
<protein>
    <submittedName>
        <fullName evidence="1">Uncharacterized protein</fullName>
    </submittedName>
</protein>
<reference evidence="1" key="1">
    <citation type="submission" date="2019-03" db="EMBL/GenBank/DDBJ databases">
        <title>Candidatus Syntrophosphaera thermopropionivorans: a novel player in syntrophic propionate oxidation during anaerobic digestion.</title>
        <authorList>
            <person name="Dyksma S."/>
        </authorList>
    </citation>
    <scope>NUCLEOTIDE SEQUENCE</scope>
    <source>
        <strain evidence="1">W5</strain>
    </source>
</reference>
<keyword evidence="2" id="KW-1185">Reference proteome</keyword>
<dbReference type="EMBL" id="SMOG01000017">
    <property type="protein sequence ID" value="TDF72753.1"/>
    <property type="molecule type" value="Genomic_DNA"/>
</dbReference>
<dbReference type="Proteomes" id="UP000294588">
    <property type="component" value="Unassembled WGS sequence"/>
</dbReference>
<proteinExistence type="predicted"/>
<name>A0AC61QII0_9BACT</name>
<comment type="caution">
    <text evidence="1">The sequence shown here is derived from an EMBL/GenBank/DDBJ whole genome shotgun (WGS) entry which is preliminary data.</text>
</comment>
<evidence type="ECO:0000313" key="1">
    <source>
        <dbReference type="EMBL" id="TDF72753.1"/>
    </source>
</evidence>
<organism evidence="1 2">
    <name type="scientific">Candidatus Syntrophosphaera thermopropionivorans</name>
    <dbReference type="NCBI Taxonomy" id="2593015"/>
    <lineage>
        <taxon>Bacteria</taxon>
        <taxon>Pseudomonadati</taxon>
        <taxon>Candidatus Cloacimonadota</taxon>
        <taxon>Candidatus Cloacimonadia</taxon>
        <taxon>Candidatus Cloacimonadales</taxon>
        <taxon>Candidatus Cloacimonadaceae</taxon>
        <taxon>Candidatus Syntrophosphaera</taxon>
    </lineage>
</organism>
<gene>
    <name evidence="1" type="ORF">E0946_05415</name>
</gene>
<evidence type="ECO:0000313" key="2">
    <source>
        <dbReference type="Proteomes" id="UP000294588"/>
    </source>
</evidence>
<sequence>MDRKELYNFAIAQEQRSQRLYQGLARSFGEPETNAFFTELVGLEKEHELKLRSAFSQEFPGEEPEPETQEIKEIPSVDLKDPAQLLQFAITREEEAAKNYYSFAEQTEPVDIKELLLHLAKEEEQHKTLLLTEMQRILGALEWFDPSELDGFMDF</sequence>